<dbReference type="GO" id="GO:0005886">
    <property type="term" value="C:plasma membrane"/>
    <property type="evidence" value="ECO:0007669"/>
    <property type="project" value="UniProtKB-ARBA"/>
</dbReference>
<name>A0A220MME4_9BACL</name>
<sequence length="262" mass="29562">MRNTHPSYALLVFVLLGLLPFLFQDPRALIILLAINIALIARLGWERSMMKAYVLVGGIGSCFAVITWLPFTNVGTPYWSSTIPLIHYPVQITDVGVLWALGMGLRLANVALLSMYYVFTTSPREIAMGLRGIGVPFSISYLLSLIFRFIPLVKNDLAIIREAQMVRGMSTSEGNVPERIRKYSYLLVPLIFNSLKRVQLIANALDAKGFRMRNSQHRFYRSKRWKKTEVIKLVAGICIVAALFYIARLHPDHIGVLIPGRI</sequence>
<evidence type="ECO:0000313" key="7">
    <source>
        <dbReference type="Proteomes" id="UP000197781"/>
    </source>
</evidence>
<evidence type="ECO:0000256" key="4">
    <source>
        <dbReference type="ARBA" id="ARBA00023136"/>
    </source>
</evidence>
<dbReference type="Pfam" id="PF02361">
    <property type="entry name" value="CbiQ"/>
    <property type="match status" value="1"/>
</dbReference>
<organism evidence="6 7">
    <name type="scientific">Brevibacillus formosus</name>
    <dbReference type="NCBI Taxonomy" id="54913"/>
    <lineage>
        <taxon>Bacteria</taxon>
        <taxon>Bacillati</taxon>
        <taxon>Bacillota</taxon>
        <taxon>Bacilli</taxon>
        <taxon>Bacillales</taxon>
        <taxon>Paenibacillaceae</taxon>
        <taxon>Brevibacillus</taxon>
    </lineage>
</organism>
<feature type="transmembrane region" description="Helical" evidence="5">
    <location>
        <begin position="97"/>
        <end position="118"/>
    </location>
</feature>
<keyword evidence="4 5" id="KW-0472">Membrane</keyword>
<protein>
    <submittedName>
        <fullName evidence="6">Cobalt ABC transporter permease</fullName>
    </submittedName>
</protein>
<feature type="transmembrane region" description="Helical" evidence="5">
    <location>
        <begin position="230"/>
        <end position="247"/>
    </location>
</feature>
<feature type="transmembrane region" description="Helical" evidence="5">
    <location>
        <begin position="52"/>
        <end position="71"/>
    </location>
</feature>
<evidence type="ECO:0000313" key="6">
    <source>
        <dbReference type="EMBL" id="ASJ56241.1"/>
    </source>
</evidence>
<dbReference type="KEGG" id="bfm:BP422_23405"/>
<dbReference type="CDD" id="cd16914">
    <property type="entry name" value="EcfT"/>
    <property type="match status" value="1"/>
</dbReference>
<accession>A0A220MME4</accession>
<keyword evidence="2 5" id="KW-0812">Transmembrane</keyword>
<evidence type="ECO:0000256" key="3">
    <source>
        <dbReference type="ARBA" id="ARBA00022989"/>
    </source>
</evidence>
<evidence type="ECO:0000256" key="5">
    <source>
        <dbReference type="SAM" id="Phobius"/>
    </source>
</evidence>
<evidence type="ECO:0000256" key="1">
    <source>
        <dbReference type="ARBA" id="ARBA00004141"/>
    </source>
</evidence>
<dbReference type="InterPro" id="IPR003339">
    <property type="entry name" value="ABC/ECF_trnsptr_transmembrane"/>
</dbReference>
<feature type="transmembrane region" description="Helical" evidence="5">
    <location>
        <begin position="7"/>
        <end position="23"/>
    </location>
</feature>
<proteinExistence type="predicted"/>
<comment type="subcellular location">
    <subcellularLocation>
        <location evidence="1">Membrane</location>
        <topology evidence="1">Multi-pass membrane protein</topology>
    </subcellularLocation>
</comment>
<dbReference type="PANTHER" id="PTHR33514:SF13">
    <property type="entry name" value="PROTEIN ABCI12, CHLOROPLASTIC"/>
    <property type="match status" value="1"/>
</dbReference>
<evidence type="ECO:0000256" key="2">
    <source>
        <dbReference type="ARBA" id="ARBA00022692"/>
    </source>
</evidence>
<feature type="transmembrane region" description="Helical" evidence="5">
    <location>
        <begin position="29"/>
        <end position="45"/>
    </location>
</feature>
<dbReference type="PANTHER" id="PTHR33514">
    <property type="entry name" value="PROTEIN ABCI12, CHLOROPLASTIC"/>
    <property type="match status" value="1"/>
</dbReference>
<gene>
    <name evidence="6" type="ORF">BP422_23405</name>
</gene>
<dbReference type="Proteomes" id="UP000197781">
    <property type="component" value="Chromosome"/>
</dbReference>
<dbReference type="AlphaFoldDB" id="A0A220MME4"/>
<dbReference type="EMBL" id="CP018145">
    <property type="protein sequence ID" value="ASJ56241.1"/>
    <property type="molecule type" value="Genomic_DNA"/>
</dbReference>
<keyword evidence="3 5" id="KW-1133">Transmembrane helix</keyword>
<reference evidence="6 7" key="1">
    <citation type="submission" date="2016-11" db="EMBL/GenBank/DDBJ databases">
        <authorList>
            <person name="Jaros S."/>
            <person name="Januszkiewicz K."/>
            <person name="Wedrychowicz H."/>
        </authorList>
    </citation>
    <scope>NUCLEOTIDE SEQUENCE [LARGE SCALE GENOMIC DNA]</scope>
    <source>
        <strain evidence="6 7">NF2</strain>
    </source>
</reference>
<dbReference type="RefSeq" id="WP_088909825.1">
    <property type="nucleotide sequence ID" value="NZ_CP018145.1"/>
</dbReference>